<dbReference type="AlphaFoldDB" id="A0A517R331"/>
<gene>
    <name evidence="1" type="ORF">Pan189_26370</name>
</gene>
<dbReference type="EMBL" id="CP036268">
    <property type="protein sequence ID" value="QDT38247.1"/>
    <property type="molecule type" value="Genomic_DNA"/>
</dbReference>
<evidence type="ECO:0000313" key="2">
    <source>
        <dbReference type="Proteomes" id="UP000317318"/>
    </source>
</evidence>
<sequence length="244" mass="27559">MSTDVLYGDERTDVVQTVSLRPIGSSEEGKQPEARRILYRHDRQRLENIMGTRVALKINNASIIKLADSIAEQFDVAIRIDQQAVVDHGLSIEEEFSVDWPDISIADIWGSDEISGWQIIAERRGFALTNAASCDFYETHLVNVADLIESGFSRQDIRCYLYAASSGPWRKLDGAGGRMRFFRGTMQLTQTQPCQREVAELLELMAEQAKVIQRNNLPERDIEPCECRESRLDSEIPFDSSAGD</sequence>
<protein>
    <submittedName>
        <fullName evidence="1">Uncharacterized protein</fullName>
    </submittedName>
</protein>
<evidence type="ECO:0000313" key="1">
    <source>
        <dbReference type="EMBL" id="QDT38247.1"/>
    </source>
</evidence>
<proteinExistence type="predicted"/>
<keyword evidence="2" id="KW-1185">Reference proteome</keyword>
<dbReference type="KEGG" id="svp:Pan189_26370"/>
<organism evidence="1 2">
    <name type="scientific">Stratiformator vulcanicus</name>
    <dbReference type="NCBI Taxonomy" id="2527980"/>
    <lineage>
        <taxon>Bacteria</taxon>
        <taxon>Pseudomonadati</taxon>
        <taxon>Planctomycetota</taxon>
        <taxon>Planctomycetia</taxon>
        <taxon>Planctomycetales</taxon>
        <taxon>Planctomycetaceae</taxon>
        <taxon>Stratiformator</taxon>
    </lineage>
</organism>
<dbReference type="Proteomes" id="UP000317318">
    <property type="component" value="Chromosome"/>
</dbReference>
<name>A0A517R331_9PLAN</name>
<accession>A0A517R331</accession>
<reference evidence="1 2" key="1">
    <citation type="submission" date="2019-02" db="EMBL/GenBank/DDBJ databases">
        <title>Deep-cultivation of Planctomycetes and their phenomic and genomic characterization uncovers novel biology.</title>
        <authorList>
            <person name="Wiegand S."/>
            <person name="Jogler M."/>
            <person name="Boedeker C."/>
            <person name="Pinto D."/>
            <person name="Vollmers J."/>
            <person name="Rivas-Marin E."/>
            <person name="Kohn T."/>
            <person name="Peeters S.H."/>
            <person name="Heuer A."/>
            <person name="Rast P."/>
            <person name="Oberbeckmann S."/>
            <person name="Bunk B."/>
            <person name="Jeske O."/>
            <person name="Meyerdierks A."/>
            <person name="Storesund J.E."/>
            <person name="Kallscheuer N."/>
            <person name="Luecker S."/>
            <person name="Lage O.M."/>
            <person name="Pohl T."/>
            <person name="Merkel B.J."/>
            <person name="Hornburger P."/>
            <person name="Mueller R.-W."/>
            <person name="Bruemmer F."/>
            <person name="Labrenz M."/>
            <person name="Spormann A.M."/>
            <person name="Op den Camp H."/>
            <person name="Overmann J."/>
            <person name="Amann R."/>
            <person name="Jetten M.S.M."/>
            <person name="Mascher T."/>
            <person name="Medema M.H."/>
            <person name="Devos D.P."/>
            <person name="Kaster A.-K."/>
            <person name="Ovreas L."/>
            <person name="Rohde M."/>
            <person name="Galperin M.Y."/>
            <person name="Jogler C."/>
        </authorList>
    </citation>
    <scope>NUCLEOTIDE SEQUENCE [LARGE SCALE GENOMIC DNA]</scope>
    <source>
        <strain evidence="1 2">Pan189</strain>
    </source>
</reference>